<protein>
    <recommendedName>
        <fullName evidence="1">Arm-like repeat domain-containing protein</fullName>
    </recommendedName>
</protein>
<dbReference type="InterPro" id="IPR027417">
    <property type="entry name" value="P-loop_NTPase"/>
</dbReference>
<dbReference type="Proteomes" id="UP001194580">
    <property type="component" value="Unassembled WGS sequence"/>
</dbReference>
<evidence type="ECO:0000313" key="3">
    <source>
        <dbReference type="Proteomes" id="UP001194580"/>
    </source>
</evidence>
<keyword evidence="3" id="KW-1185">Reference proteome</keyword>
<name>A0AAD4H5D9_9FUNG</name>
<reference evidence="2" key="1">
    <citation type="journal article" date="2020" name="Fungal Divers.">
        <title>Resolving the Mortierellaceae phylogeny through synthesis of multi-gene phylogenetics and phylogenomics.</title>
        <authorList>
            <person name="Vandepol N."/>
            <person name="Liber J."/>
            <person name="Desiro A."/>
            <person name="Na H."/>
            <person name="Kennedy M."/>
            <person name="Barry K."/>
            <person name="Grigoriev I.V."/>
            <person name="Miller A.N."/>
            <person name="O'Donnell K."/>
            <person name="Stajich J.E."/>
            <person name="Bonito G."/>
        </authorList>
    </citation>
    <scope>NUCLEOTIDE SEQUENCE</scope>
    <source>
        <strain evidence="2">NRRL 28262</strain>
    </source>
</reference>
<dbReference type="EMBL" id="JAAAIL010001153">
    <property type="protein sequence ID" value="KAG0271395.1"/>
    <property type="molecule type" value="Genomic_DNA"/>
</dbReference>
<accession>A0AAD4H5D9</accession>
<organism evidence="2 3">
    <name type="scientific">Linnemannia exigua</name>
    <dbReference type="NCBI Taxonomy" id="604196"/>
    <lineage>
        <taxon>Eukaryota</taxon>
        <taxon>Fungi</taxon>
        <taxon>Fungi incertae sedis</taxon>
        <taxon>Mucoromycota</taxon>
        <taxon>Mortierellomycotina</taxon>
        <taxon>Mortierellomycetes</taxon>
        <taxon>Mortierellales</taxon>
        <taxon>Mortierellaceae</taxon>
        <taxon>Linnemannia</taxon>
    </lineage>
</organism>
<dbReference type="Gene3D" id="3.40.50.300">
    <property type="entry name" value="P-loop containing nucleotide triphosphate hydrolases"/>
    <property type="match status" value="1"/>
</dbReference>
<gene>
    <name evidence="2" type="ORF">BGZ95_000800</name>
</gene>
<dbReference type="AlphaFoldDB" id="A0AAD4H5D9"/>
<dbReference type="InterPro" id="IPR056251">
    <property type="entry name" value="Arm_rpt_dom"/>
</dbReference>
<feature type="domain" description="Arm-like repeat" evidence="1">
    <location>
        <begin position="37"/>
        <end position="187"/>
    </location>
</feature>
<comment type="caution">
    <text evidence="2">The sequence shown here is derived from an EMBL/GenBank/DDBJ whole genome shotgun (WGS) entry which is preliminary data.</text>
</comment>
<proteinExistence type="predicted"/>
<evidence type="ECO:0000259" key="1">
    <source>
        <dbReference type="Pfam" id="PF23948"/>
    </source>
</evidence>
<sequence length="511" mass="57779">MQGWADAGFAFAVAAALALFLKSGGLVQLLQDASPGYLIDDDLTKILRVLREQLETTFQTQGDAQQSAFEHFYRLARATSRVLDAMVEGNVEGLERVEEHEPILATLADLRKSSDPYLKFQAVYAIQVLQYVGDDGSPLQTALRIGGAAVMGVLSVASIFRFDPEDLFNGLRELGLAAGQAYDVAKAGIEGNKAARVTGSRVCIRAVQLAKFKYIVYNAPCRHESEFLWSICQLLGEMGLDQTWEKEIRQQAVMFLLRLYMIDKQWTPDAGVRQTIVQIAWHILEVLVFTFAIYGPITVNILQDAASLSLDLRPCPLLKRLSLPKTSSLLLMVQEKLPLNYSLHLFKNSRLQDHQQVVYIRPHAGAGRDSADEVALLLMAKVKEFLEANQQLFLIIGDSRSGKSTFNKHLEYILLKGFKVGDPIPLYVHLLDLEYPRKDLIPEQLKPYGFSNEEIQEIKRARQLINICDGYDEVRLRDNLHKYNCFNHPNQWDTKMISSCRSTHIRSDYRE</sequence>
<dbReference type="Pfam" id="PF23948">
    <property type="entry name" value="ARM_5"/>
    <property type="match status" value="1"/>
</dbReference>
<evidence type="ECO:0000313" key="2">
    <source>
        <dbReference type="EMBL" id="KAG0271395.1"/>
    </source>
</evidence>